<reference evidence="3" key="1">
    <citation type="journal article" date="2014" name="Int. J. Syst. Evol. Microbiol.">
        <title>Complete genome sequence of Corynebacterium casei LMG S-19264T (=DSM 44701T), isolated from a smear-ripened cheese.</title>
        <authorList>
            <consortium name="US DOE Joint Genome Institute (JGI-PGF)"/>
            <person name="Walter F."/>
            <person name="Albersmeier A."/>
            <person name="Kalinowski J."/>
            <person name="Ruckert C."/>
        </authorList>
    </citation>
    <scope>NUCLEOTIDE SEQUENCE</scope>
    <source>
        <strain evidence="3">CGMCC 1.15519</strain>
    </source>
</reference>
<dbReference type="AlphaFoldDB" id="A0A916ZU72"/>
<reference evidence="3" key="2">
    <citation type="submission" date="2020-09" db="EMBL/GenBank/DDBJ databases">
        <authorList>
            <person name="Sun Q."/>
            <person name="Zhou Y."/>
        </authorList>
    </citation>
    <scope>NUCLEOTIDE SEQUENCE</scope>
    <source>
        <strain evidence="3">CGMCC 1.15519</strain>
    </source>
</reference>
<evidence type="ECO:0000313" key="3">
    <source>
        <dbReference type="EMBL" id="GGE12933.1"/>
    </source>
</evidence>
<organism evidence="3 4">
    <name type="scientific">Sandarakinorhabdus glacialis</name>
    <dbReference type="NCBI Taxonomy" id="1614636"/>
    <lineage>
        <taxon>Bacteria</taxon>
        <taxon>Pseudomonadati</taxon>
        <taxon>Pseudomonadota</taxon>
        <taxon>Alphaproteobacteria</taxon>
        <taxon>Sphingomonadales</taxon>
        <taxon>Sphingosinicellaceae</taxon>
        <taxon>Sandarakinorhabdus</taxon>
    </lineage>
</organism>
<dbReference type="InterPro" id="IPR041649">
    <property type="entry name" value="NepR"/>
</dbReference>
<comment type="caution">
    <text evidence="3">The sequence shown here is derived from an EMBL/GenBank/DDBJ whole genome shotgun (WGS) entry which is preliminary data.</text>
</comment>
<proteinExistence type="predicted"/>
<dbReference type="Proteomes" id="UP000635071">
    <property type="component" value="Unassembled WGS sequence"/>
</dbReference>
<evidence type="ECO:0000313" key="4">
    <source>
        <dbReference type="Proteomes" id="UP000635071"/>
    </source>
</evidence>
<dbReference type="Pfam" id="PF18557">
    <property type="entry name" value="NepR"/>
    <property type="match status" value="1"/>
</dbReference>
<gene>
    <name evidence="3" type="ORF">GCM10011529_19140</name>
</gene>
<keyword evidence="4" id="KW-1185">Reference proteome</keyword>
<accession>A0A916ZU72</accession>
<protein>
    <recommendedName>
        <fullName evidence="2">Anti-sigma factor NepR domain-containing protein</fullName>
    </recommendedName>
</protein>
<evidence type="ECO:0000259" key="2">
    <source>
        <dbReference type="Pfam" id="PF18557"/>
    </source>
</evidence>
<feature type="domain" description="Anti-sigma factor NepR" evidence="2">
    <location>
        <begin position="28"/>
        <end position="55"/>
    </location>
</feature>
<evidence type="ECO:0000256" key="1">
    <source>
        <dbReference type="SAM" id="MobiDB-lite"/>
    </source>
</evidence>
<sequence length="66" mass="6919">MDAASTGQGFRRGPDMGAGTGAGDTVTRGLQKMFAAIADEPIPDDFLRLLDEIDERVKKVPGGNLA</sequence>
<feature type="region of interest" description="Disordered" evidence="1">
    <location>
        <begin position="1"/>
        <end position="25"/>
    </location>
</feature>
<dbReference type="EMBL" id="BMJM01000006">
    <property type="protein sequence ID" value="GGE12933.1"/>
    <property type="molecule type" value="Genomic_DNA"/>
</dbReference>
<name>A0A916ZU72_9SPHN</name>